<keyword evidence="8" id="KW-1015">Disulfide bond</keyword>
<dbReference type="InterPro" id="IPR008979">
    <property type="entry name" value="Galactose-bd-like_sf"/>
</dbReference>
<comment type="function">
    <text evidence="1">Alpha-L-fucosidase is responsible for hydrolyzing the alpha-1,6-linked fucose joined to the reducing-end N-acetylglucosamine of the carbohydrate moieties of glycoproteins.</text>
</comment>
<dbReference type="Gene3D" id="3.20.20.80">
    <property type="entry name" value="Glycosidases"/>
    <property type="match status" value="1"/>
</dbReference>
<dbReference type="Pfam" id="PF01120">
    <property type="entry name" value="Alpha_L_fucos"/>
    <property type="match status" value="1"/>
</dbReference>
<dbReference type="InterPro" id="IPR006311">
    <property type="entry name" value="TAT_signal"/>
</dbReference>
<dbReference type="PRINTS" id="PR00741">
    <property type="entry name" value="GLHYDRLASE29"/>
</dbReference>
<keyword evidence="4" id="KW-0479">Metal-binding</keyword>
<dbReference type="InterPro" id="IPR017853">
    <property type="entry name" value="GH"/>
</dbReference>
<dbReference type="Gene3D" id="2.60.120.260">
    <property type="entry name" value="Galactose-binding domain-like"/>
    <property type="match status" value="1"/>
</dbReference>
<name>A0ABP6YM61_9ACTN</name>
<dbReference type="SMART" id="SM00812">
    <property type="entry name" value="Alpha_L_fucos"/>
    <property type="match status" value="1"/>
</dbReference>
<reference evidence="13" key="1">
    <citation type="journal article" date="2019" name="Int. J. Syst. Evol. Microbiol.">
        <title>The Global Catalogue of Microorganisms (GCM) 10K type strain sequencing project: providing services to taxonomists for standard genome sequencing and annotation.</title>
        <authorList>
            <consortium name="The Broad Institute Genomics Platform"/>
            <consortium name="The Broad Institute Genome Sequencing Center for Infectious Disease"/>
            <person name="Wu L."/>
            <person name="Ma J."/>
        </authorList>
    </citation>
    <scope>NUCLEOTIDE SEQUENCE [LARGE SCALE GENOMIC DNA]</scope>
    <source>
        <strain evidence="13">JCM 16928</strain>
    </source>
</reference>
<proteinExistence type="inferred from homology"/>
<evidence type="ECO:0000256" key="3">
    <source>
        <dbReference type="ARBA" id="ARBA00012662"/>
    </source>
</evidence>
<comment type="similarity">
    <text evidence="2">Belongs to the glycosyl hydrolase 29 family.</text>
</comment>
<evidence type="ECO:0000256" key="10">
    <source>
        <dbReference type="SAM" id="MobiDB-lite"/>
    </source>
</evidence>
<dbReference type="EC" id="3.2.1.51" evidence="3"/>
<dbReference type="EMBL" id="BAABAA010000012">
    <property type="protein sequence ID" value="GAA3586451.1"/>
    <property type="molecule type" value="Genomic_DNA"/>
</dbReference>
<evidence type="ECO:0000256" key="5">
    <source>
        <dbReference type="ARBA" id="ARBA00022729"/>
    </source>
</evidence>
<comment type="caution">
    <text evidence="12">The sequence shown here is derived from an EMBL/GenBank/DDBJ whole genome shotgun (WGS) entry which is preliminary data.</text>
</comment>
<feature type="region of interest" description="Disordered" evidence="10">
    <location>
        <begin position="1"/>
        <end position="27"/>
    </location>
</feature>
<dbReference type="SUPFAM" id="SSF49785">
    <property type="entry name" value="Galactose-binding domain-like"/>
    <property type="match status" value="1"/>
</dbReference>
<keyword evidence="6" id="KW-0378">Hydrolase</keyword>
<dbReference type="InterPro" id="IPR000421">
    <property type="entry name" value="FA58C"/>
</dbReference>
<evidence type="ECO:0000256" key="1">
    <source>
        <dbReference type="ARBA" id="ARBA00004071"/>
    </source>
</evidence>
<keyword evidence="13" id="KW-1185">Reference proteome</keyword>
<gene>
    <name evidence="12" type="ORF">GCM10022235_66460</name>
</gene>
<dbReference type="SUPFAM" id="SSF51445">
    <property type="entry name" value="(Trans)glycosidases"/>
    <property type="match status" value="1"/>
</dbReference>
<dbReference type="PROSITE" id="PS51318">
    <property type="entry name" value="TAT"/>
    <property type="match status" value="1"/>
</dbReference>
<evidence type="ECO:0000313" key="13">
    <source>
        <dbReference type="Proteomes" id="UP001501222"/>
    </source>
</evidence>
<dbReference type="PANTHER" id="PTHR10030">
    <property type="entry name" value="ALPHA-L-FUCOSIDASE"/>
    <property type="match status" value="1"/>
</dbReference>
<accession>A0ABP6YM61</accession>
<keyword evidence="5" id="KW-0732">Signal</keyword>
<evidence type="ECO:0000256" key="6">
    <source>
        <dbReference type="ARBA" id="ARBA00022801"/>
    </source>
</evidence>
<evidence type="ECO:0000256" key="7">
    <source>
        <dbReference type="ARBA" id="ARBA00022837"/>
    </source>
</evidence>
<dbReference type="InterPro" id="IPR006585">
    <property type="entry name" value="FTP1"/>
</dbReference>
<dbReference type="Proteomes" id="UP001501222">
    <property type="component" value="Unassembled WGS sequence"/>
</dbReference>
<feature type="compositionally biased region" description="Basic and acidic residues" evidence="10">
    <location>
        <begin position="10"/>
        <end position="20"/>
    </location>
</feature>
<sequence length="646" mass="69915">MSNSDSPAEGPRRAATEDPGRSPAGGLRRRSILLGAPAAGVAATLLGSSASQAHAAPVQLNATGQRVDAQEALARLRFGLFVHFGPASLTGRETGWGRQAYRAGKTDETSSPYNDPAKLFDPVYDVAYKSFLPAKGWAEDLADVAVSAGMKYLVLTSKHHDGFPMFRARNYADSFYPDFATTPLGKSKRDLVDEVAVACRSRGIEFGLYYSGWDWTNPLIVAGDNDAYYGYMMGHLKQLMSDYGDISFLWYDGIAPTDLSVYRPPTFHSVPRNLQPGILINNRGYALGWADPQPTLAGDYSTPEQRVGAFDVARAWESCITIGDQWSWRPNERVKSLETIVKTVISTATGDGNLLFNVGPKPSGEVDKPQRDRLAEVGQWMKSYGAAIYGTRGGPIRPSAVAATTFKDATMNVFLFKRPARDKDLLTVPNLNNPVVWVKTPKGRAVPFTVRPDGGVDLNLAGLDIAAGPVELLHVKYRDPLSHEYLSLELISDPVRPGNLALHKPATQISTDYDGDAGRAVDGNTDGNYFGNSVTHTTVDAKEAWWQVDLGASAPIGDVEIYNRTDGGFGSRLTDFWVIISDNPITAPDLATARTAPGVTAQRHPGTAGTPTTLNFTGTPARYLRVQLENQSGPLSLAEVSVYAQN</sequence>
<dbReference type="PROSITE" id="PS50022">
    <property type="entry name" value="FA58C_3"/>
    <property type="match status" value="1"/>
</dbReference>
<dbReference type="InterPro" id="IPR000933">
    <property type="entry name" value="Glyco_hydro_29"/>
</dbReference>
<dbReference type="RefSeq" id="WP_344847295.1">
    <property type="nucleotide sequence ID" value="NZ_BAABAA010000012.1"/>
</dbReference>
<feature type="domain" description="F5/8 type C" evidence="11">
    <location>
        <begin position="483"/>
        <end position="645"/>
    </location>
</feature>
<evidence type="ECO:0000256" key="9">
    <source>
        <dbReference type="ARBA" id="ARBA00023295"/>
    </source>
</evidence>
<dbReference type="PANTHER" id="PTHR10030:SF37">
    <property type="entry name" value="ALPHA-L-FUCOSIDASE-RELATED"/>
    <property type="match status" value="1"/>
</dbReference>
<dbReference type="SMART" id="SM00607">
    <property type="entry name" value="FTP"/>
    <property type="match status" value="1"/>
</dbReference>
<dbReference type="Pfam" id="PF22633">
    <property type="entry name" value="F5_F8_type_C_2"/>
    <property type="match status" value="1"/>
</dbReference>
<keyword evidence="9" id="KW-0326">Glycosidase</keyword>
<evidence type="ECO:0000313" key="12">
    <source>
        <dbReference type="EMBL" id="GAA3586451.1"/>
    </source>
</evidence>
<evidence type="ECO:0000256" key="2">
    <source>
        <dbReference type="ARBA" id="ARBA00007951"/>
    </source>
</evidence>
<keyword evidence="7" id="KW-0106">Calcium</keyword>
<protein>
    <recommendedName>
        <fullName evidence="3">alpha-L-fucosidase</fullName>
        <ecNumber evidence="3">3.2.1.51</ecNumber>
    </recommendedName>
</protein>
<dbReference type="InterPro" id="IPR057739">
    <property type="entry name" value="Glyco_hydro_29_N"/>
</dbReference>
<evidence type="ECO:0000256" key="8">
    <source>
        <dbReference type="ARBA" id="ARBA00023157"/>
    </source>
</evidence>
<organism evidence="12 13">
    <name type="scientific">Kribbella ginsengisoli</name>
    <dbReference type="NCBI Taxonomy" id="363865"/>
    <lineage>
        <taxon>Bacteria</taxon>
        <taxon>Bacillati</taxon>
        <taxon>Actinomycetota</taxon>
        <taxon>Actinomycetes</taxon>
        <taxon>Propionibacteriales</taxon>
        <taxon>Kribbellaceae</taxon>
        <taxon>Kribbella</taxon>
    </lineage>
</organism>
<evidence type="ECO:0000256" key="4">
    <source>
        <dbReference type="ARBA" id="ARBA00022723"/>
    </source>
</evidence>
<evidence type="ECO:0000259" key="11">
    <source>
        <dbReference type="PROSITE" id="PS50022"/>
    </source>
</evidence>
<dbReference type="InterPro" id="IPR016286">
    <property type="entry name" value="FUC_metazoa-typ"/>
</dbReference>